<sequence length="262" mass="31500">MIFRHIKLTWYWIVTVFYYYRQIFIEWAGDYIYHPRCRKLYSSQVINYQQYKMSNIMRCRLSFTKKKYLVLDLDETLIHSKIFRVNQKVEIPDFKFTLNDIYIVNESREKIIMKKIFNTVNVYKRPHVDHFLKTVSQWYDLVVYTASVEVYGCSVVRWLENGYHLFKKCHYRKDCKWLDGTFVKDLTIISKDLSNILIIDNSPEAYIEYPNNGLPISTWTTGLRDVALLELLPFLDALRFTNNVQSILSRINETTKSINKFN</sequence>
<dbReference type="PANTHER" id="PTHR12210">
    <property type="entry name" value="DULLARD PROTEIN PHOSPHATASE"/>
    <property type="match status" value="1"/>
</dbReference>
<name>A0A177AWF4_9BILA</name>
<dbReference type="OrthoDB" id="277011at2759"/>
<dbReference type="Proteomes" id="UP000078046">
    <property type="component" value="Unassembled WGS sequence"/>
</dbReference>
<feature type="domain" description="FCP1 homology" evidence="1">
    <location>
        <begin position="62"/>
        <end position="238"/>
    </location>
</feature>
<dbReference type="GO" id="GO:0016791">
    <property type="term" value="F:phosphatase activity"/>
    <property type="evidence" value="ECO:0007669"/>
    <property type="project" value="InterPro"/>
</dbReference>
<dbReference type="NCBIfam" id="TIGR02251">
    <property type="entry name" value="HIF-SF_euk"/>
    <property type="match status" value="1"/>
</dbReference>
<organism evidence="2 3">
    <name type="scientific">Intoshia linei</name>
    <dbReference type="NCBI Taxonomy" id="1819745"/>
    <lineage>
        <taxon>Eukaryota</taxon>
        <taxon>Metazoa</taxon>
        <taxon>Spiralia</taxon>
        <taxon>Lophotrochozoa</taxon>
        <taxon>Mesozoa</taxon>
        <taxon>Orthonectida</taxon>
        <taxon>Rhopaluridae</taxon>
        <taxon>Intoshia</taxon>
    </lineage>
</organism>
<dbReference type="InterPro" id="IPR011948">
    <property type="entry name" value="Dullard_phosphatase"/>
</dbReference>
<dbReference type="CDD" id="cd07521">
    <property type="entry name" value="HAD_FCP1-like"/>
    <property type="match status" value="1"/>
</dbReference>
<evidence type="ECO:0000313" key="3">
    <source>
        <dbReference type="Proteomes" id="UP000078046"/>
    </source>
</evidence>
<comment type="caution">
    <text evidence="2">The sequence shown here is derived from an EMBL/GenBank/DDBJ whole genome shotgun (WGS) entry which is preliminary data.</text>
</comment>
<dbReference type="Pfam" id="PF03031">
    <property type="entry name" value="NIF"/>
    <property type="match status" value="1"/>
</dbReference>
<dbReference type="InterPro" id="IPR004274">
    <property type="entry name" value="FCP1_dom"/>
</dbReference>
<dbReference type="AlphaFoldDB" id="A0A177AWF4"/>
<dbReference type="SUPFAM" id="SSF56784">
    <property type="entry name" value="HAD-like"/>
    <property type="match status" value="1"/>
</dbReference>
<dbReference type="EMBL" id="LWCA01000967">
    <property type="protein sequence ID" value="OAF66319.1"/>
    <property type="molecule type" value="Genomic_DNA"/>
</dbReference>
<dbReference type="Gene3D" id="3.40.50.1000">
    <property type="entry name" value="HAD superfamily/HAD-like"/>
    <property type="match status" value="1"/>
</dbReference>
<protein>
    <recommendedName>
        <fullName evidence="1">FCP1 homology domain-containing protein</fullName>
    </recommendedName>
</protein>
<proteinExistence type="predicted"/>
<dbReference type="PROSITE" id="PS50969">
    <property type="entry name" value="FCP1"/>
    <property type="match status" value="1"/>
</dbReference>
<dbReference type="InterPro" id="IPR023214">
    <property type="entry name" value="HAD_sf"/>
</dbReference>
<gene>
    <name evidence="2" type="ORF">A3Q56_05958</name>
</gene>
<keyword evidence="3" id="KW-1185">Reference proteome</keyword>
<evidence type="ECO:0000259" key="1">
    <source>
        <dbReference type="PROSITE" id="PS50969"/>
    </source>
</evidence>
<accession>A0A177AWF4</accession>
<dbReference type="InterPro" id="IPR036412">
    <property type="entry name" value="HAD-like_sf"/>
</dbReference>
<reference evidence="2 3" key="1">
    <citation type="submission" date="2016-04" db="EMBL/GenBank/DDBJ databases">
        <title>The genome of Intoshia linei affirms orthonectids as highly simplified spiralians.</title>
        <authorList>
            <person name="Mikhailov K.V."/>
            <person name="Slusarev G.S."/>
            <person name="Nikitin M.A."/>
            <person name="Logacheva M.D."/>
            <person name="Penin A."/>
            <person name="Aleoshin V."/>
            <person name="Panchin Y.V."/>
        </authorList>
    </citation>
    <scope>NUCLEOTIDE SEQUENCE [LARGE SCALE GENOMIC DNA]</scope>
    <source>
        <strain evidence="2">Intl2013</strain>
        <tissue evidence="2">Whole animal</tissue>
    </source>
</reference>
<evidence type="ECO:0000313" key="2">
    <source>
        <dbReference type="EMBL" id="OAF66319.1"/>
    </source>
</evidence>
<dbReference type="InterPro" id="IPR050365">
    <property type="entry name" value="TIM50"/>
</dbReference>
<dbReference type="SMART" id="SM00577">
    <property type="entry name" value="CPDc"/>
    <property type="match status" value="1"/>
</dbReference>